<evidence type="ECO:0000256" key="4">
    <source>
        <dbReference type="SAM" id="MobiDB-lite"/>
    </source>
</evidence>
<dbReference type="SUPFAM" id="SSF48371">
    <property type="entry name" value="ARM repeat"/>
    <property type="match status" value="1"/>
</dbReference>
<dbReference type="Pfam" id="PF13646">
    <property type="entry name" value="HEAT_2"/>
    <property type="match status" value="1"/>
</dbReference>
<feature type="repeat" description="TPR" evidence="3">
    <location>
        <begin position="276"/>
        <end position="309"/>
    </location>
</feature>
<protein>
    <submittedName>
        <fullName evidence="6">Tetratricopeptide repeat protein</fullName>
    </submittedName>
</protein>
<organism evidence="6 7">
    <name type="scientific">Candidatus Accumulibacter contiguus</name>
    <dbReference type="NCBI Taxonomy" id="2954381"/>
    <lineage>
        <taxon>Bacteria</taxon>
        <taxon>Pseudomonadati</taxon>
        <taxon>Pseudomonadota</taxon>
        <taxon>Betaproteobacteria</taxon>
        <taxon>Candidatus Accumulibacter</taxon>
    </lineage>
</organism>
<dbReference type="InterPro" id="IPR011989">
    <property type="entry name" value="ARM-like"/>
</dbReference>
<evidence type="ECO:0000313" key="6">
    <source>
        <dbReference type="EMBL" id="NMQ07822.1"/>
    </source>
</evidence>
<dbReference type="InterPro" id="IPR019734">
    <property type="entry name" value="TPR_rpt"/>
</dbReference>
<dbReference type="InterPro" id="IPR016024">
    <property type="entry name" value="ARM-type_fold"/>
</dbReference>
<dbReference type="InterPro" id="IPR051012">
    <property type="entry name" value="CellSynth/LPSAsmb/PSIAsmb"/>
</dbReference>
<dbReference type="EMBL" id="SPMX01000097">
    <property type="protein sequence ID" value="NMQ07822.1"/>
    <property type="molecule type" value="Genomic_DNA"/>
</dbReference>
<feature type="chain" id="PRO_5046561266" evidence="5">
    <location>
        <begin position="18"/>
        <end position="460"/>
    </location>
</feature>
<dbReference type="PANTHER" id="PTHR45586">
    <property type="entry name" value="TPR REPEAT-CONTAINING PROTEIN PA4667"/>
    <property type="match status" value="1"/>
</dbReference>
<dbReference type="PANTHER" id="PTHR45586:SF1">
    <property type="entry name" value="LIPOPOLYSACCHARIDE ASSEMBLY PROTEIN B"/>
    <property type="match status" value="1"/>
</dbReference>
<dbReference type="PROSITE" id="PS50005">
    <property type="entry name" value="TPR"/>
    <property type="match status" value="2"/>
</dbReference>
<dbReference type="SUPFAM" id="SSF48452">
    <property type="entry name" value="TPR-like"/>
    <property type="match status" value="1"/>
</dbReference>
<feature type="repeat" description="TPR" evidence="3">
    <location>
        <begin position="344"/>
        <end position="377"/>
    </location>
</feature>
<keyword evidence="2 3" id="KW-0802">TPR repeat</keyword>
<evidence type="ECO:0000256" key="2">
    <source>
        <dbReference type="ARBA" id="ARBA00022803"/>
    </source>
</evidence>
<gene>
    <name evidence="6" type="ORF">E4Q08_22570</name>
</gene>
<sequence length="460" mass="48788">MFTAPCCRAGCTSRACAAPTATTPTASSSRPKATPFVCNATTRPATRAFRHSGKRPTTPRRITTTPPVGRAPNAGTVTCRKRTTWSCTPAPTTASASRAPDLSQKLGTPNACNQCHANKSPAWAAEAVARWYGPERRLEPGFATTFAAARAGRREALPGLLALLRDPAQPAIVRATATEHLPPAQPEARIALSEALNDSDALVRAYAVLALAELPPAERAPLLVPCLRDPIRLVRINAAQALAALPPGTLAGADQAAFDQAYQEYLDAQAAMADMPATQLNLAGVHAQRGDDPAAREAYSRALRMDPDFGAGRNAYAGYLATRGDTAAAEATLRAGLERNPGDAELRYSLALLLAESGQLPAAIRELHEAARRAPDNPRIAYNLGLALMQAGRLRDAEAPLAKAARLDTQEGAYAYALALLQFQQQRPEAALPHAERALALNPDDRAAQQLLLAIRRGRP</sequence>
<keyword evidence="5" id="KW-0732">Signal</keyword>
<evidence type="ECO:0000256" key="5">
    <source>
        <dbReference type="SAM" id="SignalP"/>
    </source>
</evidence>
<name>A0ABX1TDS2_9PROT</name>
<comment type="caution">
    <text evidence="6">The sequence shown here is derived from an EMBL/GenBank/DDBJ whole genome shotgun (WGS) entry which is preliminary data.</text>
</comment>
<dbReference type="Proteomes" id="UP000886469">
    <property type="component" value="Unassembled WGS sequence"/>
</dbReference>
<dbReference type="InterPro" id="IPR011990">
    <property type="entry name" value="TPR-like_helical_dom_sf"/>
</dbReference>
<dbReference type="Pfam" id="PF13432">
    <property type="entry name" value="TPR_16"/>
    <property type="match status" value="1"/>
</dbReference>
<feature type="region of interest" description="Disordered" evidence="4">
    <location>
        <begin position="47"/>
        <end position="75"/>
    </location>
</feature>
<feature type="signal peptide" evidence="5">
    <location>
        <begin position="1"/>
        <end position="17"/>
    </location>
</feature>
<dbReference type="Gene3D" id="1.25.10.10">
    <property type="entry name" value="Leucine-rich Repeat Variant"/>
    <property type="match status" value="1"/>
</dbReference>
<dbReference type="Gene3D" id="1.25.40.10">
    <property type="entry name" value="Tetratricopeptide repeat domain"/>
    <property type="match status" value="1"/>
</dbReference>
<keyword evidence="1" id="KW-0677">Repeat</keyword>
<evidence type="ECO:0000256" key="1">
    <source>
        <dbReference type="ARBA" id="ARBA00022737"/>
    </source>
</evidence>
<feature type="compositionally biased region" description="Basic residues" evidence="4">
    <location>
        <begin position="48"/>
        <end position="58"/>
    </location>
</feature>
<accession>A0ABX1TDS2</accession>
<evidence type="ECO:0000256" key="3">
    <source>
        <dbReference type="PROSITE-ProRule" id="PRU00339"/>
    </source>
</evidence>
<reference evidence="6" key="1">
    <citation type="submission" date="2019-03" db="EMBL/GenBank/DDBJ databases">
        <title>Metabolic reconstructions from genomes of highly enriched 'Candidatus Accumulibacter' and 'Candidatus Competibacter' bioreactor populations.</title>
        <authorList>
            <person name="Annavajhala M.K."/>
            <person name="Welles L."/>
            <person name="Abbas B."/>
            <person name="Sorokin D."/>
            <person name="Park H."/>
            <person name="Van Loosdrecht M."/>
            <person name="Chandran K."/>
        </authorList>
    </citation>
    <scope>NUCLEOTIDE SEQUENCE</scope>
    <source>
        <strain evidence="6">SBR_L</strain>
    </source>
</reference>
<evidence type="ECO:0000313" key="7">
    <source>
        <dbReference type="Proteomes" id="UP000886469"/>
    </source>
</evidence>
<proteinExistence type="predicted"/>
<keyword evidence="7" id="KW-1185">Reference proteome</keyword>
<dbReference type="SMART" id="SM00028">
    <property type="entry name" value="TPR"/>
    <property type="match status" value="4"/>
</dbReference>